<comment type="caution">
    <text evidence="2">The sequence shown here is derived from an EMBL/GenBank/DDBJ whole genome shotgun (WGS) entry which is preliminary data.</text>
</comment>
<dbReference type="InterPro" id="IPR032710">
    <property type="entry name" value="NTF2-like_dom_sf"/>
</dbReference>
<reference evidence="2" key="1">
    <citation type="submission" date="2021-12" db="EMBL/GenBank/DDBJ databases">
        <title>Black yeast isolated from Biological Soil Crust.</title>
        <authorList>
            <person name="Kurbessoian T."/>
        </authorList>
    </citation>
    <scope>NUCLEOTIDE SEQUENCE</scope>
    <source>
        <strain evidence="2">CCFEE 5208</strain>
    </source>
</reference>
<evidence type="ECO:0000313" key="3">
    <source>
        <dbReference type="Proteomes" id="UP001168146"/>
    </source>
</evidence>
<dbReference type="PANTHER" id="PTHR38436">
    <property type="entry name" value="POLYKETIDE CYCLASE SNOAL-LIKE DOMAIN"/>
    <property type="match status" value="1"/>
</dbReference>
<dbReference type="InterPro" id="IPR009959">
    <property type="entry name" value="Cyclase_SnoaL-like"/>
</dbReference>
<dbReference type="SUPFAM" id="SSF54427">
    <property type="entry name" value="NTF2-like"/>
    <property type="match status" value="1"/>
</dbReference>
<dbReference type="Gene3D" id="3.10.450.50">
    <property type="match status" value="1"/>
</dbReference>
<evidence type="ECO:0000256" key="1">
    <source>
        <dbReference type="SAM" id="MobiDB-lite"/>
    </source>
</evidence>
<evidence type="ECO:0000313" key="2">
    <source>
        <dbReference type="EMBL" id="KAK0318909.1"/>
    </source>
</evidence>
<feature type="compositionally biased region" description="Polar residues" evidence="1">
    <location>
        <begin position="51"/>
        <end position="83"/>
    </location>
</feature>
<organism evidence="2 3">
    <name type="scientific">Friedmanniomyces endolithicus</name>
    <dbReference type="NCBI Taxonomy" id="329885"/>
    <lineage>
        <taxon>Eukaryota</taxon>
        <taxon>Fungi</taxon>
        <taxon>Dikarya</taxon>
        <taxon>Ascomycota</taxon>
        <taxon>Pezizomycotina</taxon>
        <taxon>Dothideomycetes</taxon>
        <taxon>Dothideomycetidae</taxon>
        <taxon>Mycosphaerellales</taxon>
        <taxon>Teratosphaeriaceae</taxon>
        <taxon>Friedmanniomyces</taxon>
    </lineage>
</organism>
<accession>A0AAN6FK16</accession>
<sequence>MKHSRHWSSSTSGSRYDQHEYCYAAGHRRDLSLPGRKRLWHPGPHIKPVRTPQNDSNNLASTTLHLHTPPSINRRSPTATMSTDSTAANMVARMRRFVIEIQQNGNFDLIDELTHPDFFDHTTAPGQSPHRDGVHAIMRYLHSTISDIKIEIIHSISDGKIVATTKVLRGKQVGDIFGKQATDKMVEMRIADFLTSEDGKFKDHWATISAVQDL</sequence>
<feature type="region of interest" description="Disordered" evidence="1">
    <location>
        <begin position="43"/>
        <end position="83"/>
    </location>
</feature>
<protein>
    <recommendedName>
        <fullName evidence="4">SnoaL-like domain-containing protein</fullName>
    </recommendedName>
</protein>
<dbReference type="Proteomes" id="UP001168146">
    <property type="component" value="Unassembled WGS sequence"/>
</dbReference>
<dbReference type="GO" id="GO:0030638">
    <property type="term" value="P:polyketide metabolic process"/>
    <property type="evidence" value="ECO:0007669"/>
    <property type="project" value="InterPro"/>
</dbReference>
<dbReference type="EMBL" id="JASUXU010000033">
    <property type="protein sequence ID" value="KAK0318909.1"/>
    <property type="molecule type" value="Genomic_DNA"/>
</dbReference>
<proteinExistence type="predicted"/>
<name>A0AAN6FK16_9PEZI</name>
<dbReference type="PANTHER" id="PTHR38436:SF1">
    <property type="entry name" value="ESTER CYCLASE"/>
    <property type="match status" value="1"/>
</dbReference>
<dbReference type="AlphaFoldDB" id="A0AAN6FK16"/>
<evidence type="ECO:0008006" key="4">
    <source>
        <dbReference type="Google" id="ProtNLM"/>
    </source>
</evidence>
<gene>
    <name evidence="2" type="ORF">LTR82_010009</name>
</gene>
<dbReference type="Pfam" id="PF07366">
    <property type="entry name" value="SnoaL"/>
    <property type="match status" value="1"/>
</dbReference>